<dbReference type="STRING" id="1051891.A0A0C3M596"/>
<dbReference type="PANTHER" id="PTHR22767">
    <property type="entry name" value="N-TERMINAL ACETYLTRANSFERASE-RELATED"/>
    <property type="match status" value="1"/>
</dbReference>
<dbReference type="EMBL" id="KN822990">
    <property type="protein sequence ID" value="KIO28822.1"/>
    <property type="molecule type" value="Genomic_DNA"/>
</dbReference>
<dbReference type="Gene3D" id="1.25.40.1010">
    <property type="match status" value="1"/>
</dbReference>
<dbReference type="InterPro" id="IPR021183">
    <property type="entry name" value="NatA_aux_su"/>
</dbReference>
<dbReference type="InterPro" id="IPR019734">
    <property type="entry name" value="TPR_rpt"/>
</dbReference>
<feature type="compositionally biased region" description="Pro residues" evidence="4">
    <location>
        <begin position="808"/>
        <end position="818"/>
    </location>
</feature>
<dbReference type="GO" id="GO:0031415">
    <property type="term" value="C:NatA complex"/>
    <property type="evidence" value="ECO:0007669"/>
    <property type="project" value="TreeGrafter"/>
</dbReference>
<dbReference type="AlphaFoldDB" id="A0A0C3M596"/>
<evidence type="ECO:0000313" key="5">
    <source>
        <dbReference type="EMBL" id="KIO28822.1"/>
    </source>
</evidence>
<proteinExistence type="predicted"/>
<organism evidence="5 6">
    <name type="scientific">Tulasnella calospora MUT 4182</name>
    <dbReference type="NCBI Taxonomy" id="1051891"/>
    <lineage>
        <taxon>Eukaryota</taxon>
        <taxon>Fungi</taxon>
        <taxon>Dikarya</taxon>
        <taxon>Basidiomycota</taxon>
        <taxon>Agaricomycotina</taxon>
        <taxon>Agaricomycetes</taxon>
        <taxon>Cantharellales</taxon>
        <taxon>Tulasnellaceae</taxon>
        <taxon>Tulasnella</taxon>
    </lineage>
</organism>
<keyword evidence="1" id="KW-0677">Repeat</keyword>
<dbReference type="PROSITE" id="PS50005">
    <property type="entry name" value="TPR"/>
    <property type="match status" value="1"/>
</dbReference>
<protein>
    <submittedName>
        <fullName evidence="5">Uncharacterized protein</fullName>
    </submittedName>
</protein>
<feature type="repeat" description="TPR" evidence="3">
    <location>
        <begin position="81"/>
        <end position="114"/>
    </location>
</feature>
<dbReference type="SUPFAM" id="SSF48452">
    <property type="entry name" value="TPR-like"/>
    <property type="match status" value="3"/>
</dbReference>
<name>A0A0C3M596_9AGAM</name>
<dbReference type="Proteomes" id="UP000054248">
    <property type="component" value="Unassembled WGS sequence"/>
</dbReference>
<gene>
    <name evidence="5" type="ORF">M407DRAFT_229424</name>
</gene>
<dbReference type="HOGENOM" id="CLU_006686_1_0_1"/>
<dbReference type="Pfam" id="PF12569">
    <property type="entry name" value="NatA_aux_su"/>
    <property type="match status" value="1"/>
</dbReference>
<feature type="region of interest" description="Disordered" evidence="4">
    <location>
        <begin position="795"/>
        <end position="818"/>
    </location>
</feature>
<keyword evidence="6" id="KW-1185">Reference proteome</keyword>
<evidence type="ECO:0000313" key="6">
    <source>
        <dbReference type="Proteomes" id="UP000054248"/>
    </source>
</evidence>
<evidence type="ECO:0000256" key="4">
    <source>
        <dbReference type="SAM" id="MobiDB-lite"/>
    </source>
</evidence>
<evidence type="ECO:0000256" key="1">
    <source>
        <dbReference type="ARBA" id="ARBA00022737"/>
    </source>
</evidence>
<dbReference type="OrthoDB" id="10263032at2759"/>
<dbReference type="SMART" id="SM00028">
    <property type="entry name" value="TPR"/>
    <property type="match status" value="3"/>
</dbReference>
<dbReference type="InterPro" id="IPR011990">
    <property type="entry name" value="TPR-like_helical_dom_sf"/>
</dbReference>
<dbReference type="PANTHER" id="PTHR22767:SF2">
    <property type="entry name" value="N(ALPHA)-ACETYLTRANSFERASE 15_16, ISOFORM A"/>
    <property type="match status" value="1"/>
</dbReference>
<sequence length="818" mass="92003">MALSSKRALPAKETALFKSLLQLYETRQYKKALKVADQILKKAPKHGETTSMKGLVLTNLNRKEEGIQLVKAGITLDIDSHICWHVFGIVHKADRNYEEALKCYLQALKFDKDNINILRDSAQLQVQLRQYEPLQETRLALLKLRPNVRLGWVGLTVAYHLNNKLSEARTVLQQYLKTVKGVPDYDFEFSELLTYYVTLTEETGDYADALQLLESYAKDRSIVDKSAILTIKARLLQKLGRSNEAAEAYDCLLVQSPESFEYYQGYFLAKGIDLENISDETRPKALELFQALSEALPKATSPRRLALDIASGDIFRSMAGAYLQTGLVRGVPSLFSDVKALYRDTNKQDVIGELVLHFSSRLAEYDPTTYVWSLYFLAQHHSHVSPTKPETALHFINTALEHTPTLPELYMIKARILKRCGDPIGASQTMEDARMLDFQDRFLNTKSAKYLLRDGLIEQANSVLGLFTKKDAPSPGADLEEMQSLLYLLEEGRAYRSVGKLSLALKRYRAVEKTFSDFEDDQYDFHSYCLRRHTLNAYHGLLRFEDTLRSHPAYVESALAAAEIYIRIYDGGAKVIGAATSQANEDKEAAPAAPVDDDPDGLKLLNAKKPLEEATKLVRPLEELLPLDIRVWTTSFDLALRRGKYLQAIRALRAIQNVRADDPELHYRVVLLKTSPASTSLSDRSRVVLAKALDGLTPPDVPLEELNTLFLQKNPGSAAAAFSYCRSLWVIKGQAVISDVEESLLQLARPEIQLSIEVALGALEFLQNVANSARSEEFRQAMVKRFPLSTVFKTESEKASIRTDLQAKPPPPEEPGHE</sequence>
<dbReference type="Gene3D" id="1.25.40.1040">
    <property type="match status" value="1"/>
</dbReference>
<reference evidence="6" key="2">
    <citation type="submission" date="2015-01" db="EMBL/GenBank/DDBJ databases">
        <title>Evolutionary Origins and Diversification of the Mycorrhizal Mutualists.</title>
        <authorList>
            <consortium name="DOE Joint Genome Institute"/>
            <consortium name="Mycorrhizal Genomics Consortium"/>
            <person name="Kohler A."/>
            <person name="Kuo A."/>
            <person name="Nagy L.G."/>
            <person name="Floudas D."/>
            <person name="Copeland A."/>
            <person name="Barry K.W."/>
            <person name="Cichocki N."/>
            <person name="Veneault-Fourrey C."/>
            <person name="LaButti K."/>
            <person name="Lindquist E.A."/>
            <person name="Lipzen A."/>
            <person name="Lundell T."/>
            <person name="Morin E."/>
            <person name="Murat C."/>
            <person name="Riley R."/>
            <person name="Ohm R."/>
            <person name="Sun H."/>
            <person name="Tunlid A."/>
            <person name="Henrissat B."/>
            <person name="Grigoriev I.V."/>
            <person name="Hibbett D.S."/>
            <person name="Martin F."/>
        </authorList>
    </citation>
    <scope>NUCLEOTIDE SEQUENCE [LARGE SCALE GENOMIC DNA]</scope>
    <source>
        <strain evidence="6">MUT 4182</strain>
    </source>
</reference>
<keyword evidence="2 3" id="KW-0802">TPR repeat</keyword>
<dbReference type="PIRSF" id="PIRSF000422">
    <property type="entry name" value="N-terminal-AcTrfase-A_aux_su"/>
    <property type="match status" value="1"/>
</dbReference>
<dbReference type="Pfam" id="PF13181">
    <property type="entry name" value="TPR_8"/>
    <property type="match status" value="1"/>
</dbReference>
<accession>A0A0C3M596</accession>
<reference evidence="5 6" key="1">
    <citation type="submission" date="2014-04" db="EMBL/GenBank/DDBJ databases">
        <authorList>
            <consortium name="DOE Joint Genome Institute"/>
            <person name="Kuo A."/>
            <person name="Girlanda M."/>
            <person name="Perotto S."/>
            <person name="Kohler A."/>
            <person name="Nagy L.G."/>
            <person name="Floudas D."/>
            <person name="Copeland A."/>
            <person name="Barry K.W."/>
            <person name="Cichocki N."/>
            <person name="Veneault-Fourrey C."/>
            <person name="LaButti K."/>
            <person name="Lindquist E.A."/>
            <person name="Lipzen A."/>
            <person name="Lundell T."/>
            <person name="Morin E."/>
            <person name="Murat C."/>
            <person name="Sun H."/>
            <person name="Tunlid A."/>
            <person name="Henrissat B."/>
            <person name="Grigoriev I.V."/>
            <person name="Hibbett D.S."/>
            <person name="Martin F."/>
            <person name="Nordberg H.P."/>
            <person name="Cantor M.N."/>
            <person name="Hua S.X."/>
        </authorList>
    </citation>
    <scope>NUCLEOTIDE SEQUENCE [LARGE SCALE GENOMIC DNA]</scope>
    <source>
        <strain evidence="5 6">MUT 4182</strain>
    </source>
</reference>
<evidence type="ECO:0000256" key="2">
    <source>
        <dbReference type="ARBA" id="ARBA00022803"/>
    </source>
</evidence>
<evidence type="ECO:0000256" key="3">
    <source>
        <dbReference type="PROSITE-ProRule" id="PRU00339"/>
    </source>
</evidence>